<protein>
    <submittedName>
        <fullName evidence="1">Uncharacterized protein</fullName>
    </submittedName>
</protein>
<accession>A0A0E9UM45</accession>
<reference evidence="1" key="1">
    <citation type="submission" date="2014-11" db="EMBL/GenBank/DDBJ databases">
        <authorList>
            <person name="Amaro Gonzalez C."/>
        </authorList>
    </citation>
    <scope>NUCLEOTIDE SEQUENCE</scope>
</reference>
<proteinExistence type="predicted"/>
<organism evidence="1">
    <name type="scientific">Anguilla anguilla</name>
    <name type="common">European freshwater eel</name>
    <name type="synonym">Muraena anguilla</name>
    <dbReference type="NCBI Taxonomy" id="7936"/>
    <lineage>
        <taxon>Eukaryota</taxon>
        <taxon>Metazoa</taxon>
        <taxon>Chordata</taxon>
        <taxon>Craniata</taxon>
        <taxon>Vertebrata</taxon>
        <taxon>Euteleostomi</taxon>
        <taxon>Actinopterygii</taxon>
        <taxon>Neopterygii</taxon>
        <taxon>Teleostei</taxon>
        <taxon>Anguilliformes</taxon>
        <taxon>Anguillidae</taxon>
        <taxon>Anguilla</taxon>
    </lineage>
</organism>
<evidence type="ECO:0000313" key="1">
    <source>
        <dbReference type="EMBL" id="JAH66862.1"/>
    </source>
</evidence>
<reference evidence="1" key="2">
    <citation type="journal article" date="2015" name="Fish Shellfish Immunol.">
        <title>Early steps in the European eel (Anguilla anguilla)-Vibrio vulnificus interaction in the gills: Role of the RtxA13 toxin.</title>
        <authorList>
            <person name="Callol A."/>
            <person name="Pajuelo D."/>
            <person name="Ebbesson L."/>
            <person name="Teles M."/>
            <person name="MacKenzie S."/>
            <person name="Amaro C."/>
        </authorList>
    </citation>
    <scope>NUCLEOTIDE SEQUENCE</scope>
</reference>
<sequence length="33" mass="3750">MPKNQPIPKIITKYSTDFLTENKAAHSTNGFTR</sequence>
<dbReference type="AlphaFoldDB" id="A0A0E9UM45"/>
<dbReference type="EMBL" id="GBXM01041715">
    <property type="protein sequence ID" value="JAH66862.1"/>
    <property type="molecule type" value="Transcribed_RNA"/>
</dbReference>
<name>A0A0E9UM45_ANGAN</name>